<dbReference type="AlphaFoldDB" id="A0A7J6V2Q4"/>
<evidence type="ECO:0000313" key="5">
    <source>
        <dbReference type="EMBL" id="KAF5178692.1"/>
    </source>
</evidence>
<evidence type="ECO:0000259" key="4">
    <source>
        <dbReference type="Pfam" id="PF01453"/>
    </source>
</evidence>
<feature type="signal peptide" evidence="3">
    <location>
        <begin position="1"/>
        <end position="23"/>
    </location>
</feature>
<feature type="transmembrane region" description="Helical" evidence="2">
    <location>
        <begin position="349"/>
        <end position="371"/>
    </location>
</feature>
<accession>A0A7J6V2Q4</accession>
<dbReference type="SUPFAM" id="SSF51110">
    <property type="entry name" value="alpha-D-mannose-specific plant lectins"/>
    <property type="match status" value="2"/>
</dbReference>
<keyword evidence="5" id="KW-0808">Transferase</keyword>
<feature type="domain" description="Bulb-type lectin" evidence="4">
    <location>
        <begin position="114"/>
        <end position="211"/>
    </location>
</feature>
<dbReference type="Pfam" id="PF01453">
    <property type="entry name" value="B_lectin"/>
    <property type="match status" value="1"/>
</dbReference>
<name>A0A7J6V2Q4_THATH</name>
<dbReference type="EMBL" id="JABWDY010039739">
    <property type="protein sequence ID" value="KAF5178692.1"/>
    <property type="molecule type" value="Genomic_DNA"/>
</dbReference>
<keyword evidence="1 3" id="KW-0732">Signal</keyword>
<evidence type="ECO:0000256" key="3">
    <source>
        <dbReference type="SAM" id="SignalP"/>
    </source>
</evidence>
<dbReference type="Gene3D" id="2.90.10.10">
    <property type="entry name" value="Bulb-type lectin domain"/>
    <property type="match status" value="2"/>
</dbReference>
<sequence>MIINSRAFFLFVFSLLLLSIVESSTLFNSNTTTNSSSIPFNNITIGSTIVASSSSSNSNQSVNSSSRYWLSPSGIFAFGFHPLCSCDDDDGQYKVAIWINKPSSSSSPRNRIVVWSLRLANNEEAVYYSGSSILLSQNGLFIIQPQQQQDPNSTSITNTVKPLFNHILGTAASYGLMKDDGNFVVYNSELNIMWQSFDHPTDTILPGQTLKPGKSLVVNDRYELIMQKNGNLEIIDDYLVEWKIRWESKTRSKENCGTVLNLDTTGRMYLDNQFDGIVIKNLTRGESRRINDTTISMIYRAKLESNGVLRLYVESIKKKLSDTDTDDESSGKSIQVWHSRCMVCKKSNLVPFIGLGILPLFALVVALICWLSNWLRNLSRVYGCC</sequence>
<dbReference type="InterPro" id="IPR036426">
    <property type="entry name" value="Bulb-type_lectin_dom_sf"/>
</dbReference>
<gene>
    <name evidence="5" type="ORF">FRX31_031720</name>
</gene>
<dbReference type="GO" id="GO:0016301">
    <property type="term" value="F:kinase activity"/>
    <property type="evidence" value="ECO:0007669"/>
    <property type="project" value="UniProtKB-KW"/>
</dbReference>
<dbReference type="PANTHER" id="PTHR47976:SF115">
    <property type="entry name" value="RECEPTOR-LIKE SERINE_THREONINE-PROTEIN KINASE"/>
    <property type="match status" value="1"/>
</dbReference>
<keyword evidence="5" id="KW-0418">Kinase</keyword>
<keyword evidence="5" id="KW-0430">Lectin</keyword>
<keyword evidence="5" id="KW-0675">Receptor</keyword>
<dbReference type="Proteomes" id="UP000554482">
    <property type="component" value="Unassembled WGS sequence"/>
</dbReference>
<keyword evidence="2" id="KW-1133">Transmembrane helix</keyword>
<reference evidence="5 6" key="1">
    <citation type="submission" date="2020-06" db="EMBL/GenBank/DDBJ databases">
        <title>Transcriptomic and genomic resources for Thalictrum thalictroides and T. hernandezii: Facilitating candidate gene discovery in an emerging model plant lineage.</title>
        <authorList>
            <person name="Arias T."/>
            <person name="Riano-Pachon D.M."/>
            <person name="Di Stilio V.S."/>
        </authorList>
    </citation>
    <scope>NUCLEOTIDE SEQUENCE [LARGE SCALE GENOMIC DNA]</scope>
    <source>
        <strain evidence="6">cv. WT478/WT964</strain>
        <tissue evidence="5">Leaves</tissue>
    </source>
</reference>
<evidence type="ECO:0000256" key="2">
    <source>
        <dbReference type="SAM" id="Phobius"/>
    </source>
</evidence>
<dbReference type="GO" id="GO:0030246">
    <property type="term" value="F:carbohydrate binding"/>
    <property type="evidence" value="ECO:0007669"/>
    <property type="project" value="UniProtKB-KW"/>
</dbReference>
<keyword evidence="2" id="KW-0472">Membrane</keyword>
<keyword evidence="6" id="KW-1185">Reference proteome</keyword>
<evidence type="ECO:0000313" key="6">
    <source>
        <dbReference type="Proteomes" id="UP000554482"/>
    </source>
</evidence>
<evidence type="ECO:0000256" key="1">
    <source>
        <dbReference type="ARBA" id="ARBA00022729"/>
    </source>
</evidence>
<dbReference type="InterPro" id="IPR051343">
    <property type="entry name" value="G-type_lectin_kinases/EP1-like"/>
</dbReference>
<comment type="caution">
    <text evidence="5">The sequence shown here is derived from an EMBL/GenBank/DDBJ whole genome shotgun (WGS) entry which is preliminary data.</text>
</comment>
<dbReference type="InterPro" id="IPR001480">
    <property type="entry name" value="Bulb-type_lectin_dom"/>
</dbReference>
<keyword evidence="2" id="KW-0812">Transmembrane</keyword>
<proteinExistence type="predicted"/>
<protein>
    <submittedName>
        <fullName evidence="5">G-type lectin S-receptor-like serine/threonine-protein kinase LECRK1</fullName>
    </submittedName>
</protein>
<dbReference type="OrthoDB" id="1884773at2759"/>
<feature type="chain" id="PRO_5029451077" evidence="3">
    <location>
        <begin position="24"/>
        <end position="385"/>
    </location>
</feature>
<organism evidence="5 6">
    <name type="scientific">Thalictrum thalictroides</name>
    <name type="common">Rue-anemone</name>
    <name type="synonym">Anemone thalictroides</name>
    <dbReference type="NCBI Taxonomy" id="46969"/>
    <lineage>
        <taxon>Eukaryota</taxon>
        <taxon>Viridiplantae</taxon>
        <taxon>Streptophyta</taxon>
        <taxon>Embryophyta</taxon>
        <taxon>Tracheophyta</taxon>
        <taxon>Spermatophyta</taxon>
        <taxon>Magnoliopsida</taxon>
        <taxon>Ranunculales</taxon>
        <taxon>Ranunculaceae</taxon>
        <taxon>Thalictroideae</taxon>
        <taxon>Thalictrum</taxon>
    </lineage>
</organism>
<dbReference type="PANTHER" id="PTHR47976">
    <property type="entry name" value="G-TYPE LECTIN S-RECEPTOR-LIKE SERINE/THREONINE-PROTEIN KINASE SD2-5"/>
    <property type="match status" value="1"/>
</dbReference>